<protein>
    <recommendedName>
        <fullName evidence="3">Lipopolysaccharide assembly protein</fullName>
    </recommendedName>
</protein>
<reference evidence="1 2" key="1">
    <citation type="submission" date="2018-07" db="EMBL/GenBank/DDBJ databases">
        <title>Genome analysis of Larkinella rosea.</title>
        <authorList>
            <person name="Zhou Z."/>
            <person name="Wang G."/>
        </authorList>
    </citation>
    <scope>NUCLEOTIDE SEQUENCE [LARGE SCALE GENOMIC DNA]</scope>
    <source>
        <strain evidence="2">zzj9</strain>
    </source>
</reference>
<gene>
    <name evidence="1" type="ORF">DUE52_29805</name>
</gene>
<dbReference type="Pfam" id="PF04390">
    <property type="entry name" value="LptE"/>
    <property type="match status" value="1"/>
</dbReference>
<dbReference type="OrthoDB" id="9790776at2"/>
<evidence type="ECO:0000313" key="1">
    <source>
        <dbReference type="EMBL" id="RCR65862.1"/>
    </source>
</evidence>
<dbReference type="InterPro" id="IPR007485">
    <property type="entry name" value="LPS_assembly_LptE"/>
</dbReference>
<dbReference type="AlphaFoldDB" id="A0A368JE92"/>
<sequence>MKKIKIVKSEKLKIKNKTSGLLNSTHKKYFSRGLALFLTFNFSLLSLSCGKYSFTGTTLDPNIKTITINTFTTSAAGGPANLTLTFTEKLKEYYQRYTNMKVVPSNGDIVLEGSITGYDVLPVAATASDQAAQNRLQVTVQVRFSNSKDETKNFDQPFSFYQDFPANQTLTQSESRLVPKIQDQLVLDIFNKTAADW</sequence>
<comment type="caution">
    <text evidence="1">The sequence shown here is derived from an EMBL/GenBank/DDBJ whole genome shotgun (WGS) entry which is preliminary data.</text>
</comment>
<dbReference type="GO" id="GO:0043165">
    <property type="term" value="P:Gram-negative-bacterium-type cell outer membrane assembly"/>
    <property type="evidence" value="ECO:0007669"/>
    <property type="project" value="InterPro"/>
</dbReference>
<dbReference type="GO" id="GO:0019867">
    <property type="term" value="C:outer membrane"/>
    <property type="evidence" value="ECO:0007669"/>
    <property type="project" value="InterPro"/>
</dbReference>
<name>A0A368JE92_9BACT</name>
<keyword evidence="2" id="KW-1185">Reference proteome</keyword>
<accession>A0A368JE92</accession>
<dbReference type="Proteomes" id="UP000253383">
    <property type="component" value="Unassembled WGS sequence"/>
</dbReference>
<organism evidence="1 2">
    <name type="scientific">Larkinella punicea</name>
    <dbReference type="NCBI Taxonomy" id="2315727"/>
    <lineage>
        <taxon>Bacteria</taxon>
        <taxon>Pseudomonadati</taxon>
        <taxon>Bacteroidota</taxon>
        <taxon>Cytophagia</taxon>
        <taxon>Cytophagales</taxon>
        <taxon>Spirosomataceae</taxon>
        <taxon>Larkinella</taxon>
    </lineage>
</organism>
<evidence type="ECO:0000313" key="2">
    <source>
        <dbReference type="Proteomes" id="UP000253383"/>
    </source>
</evidence>
<proteinExistence type="predicted"/>
<evidence type="ECO:0008006" key="3">
    <source>
        <dbReference type="Google" id="ProtNLM"/>
    </source>
</evidence>
<dbReference type="EMBL" id="QOWE01000034">
    <property type="protein sequence ID" value="RCR65862.1"/>
    <property type="molecule type" value="Genomic_DNA"/>
</dbReference>